<organism evidence="1 2">
    <name type="scientific">Paraglaciecola agarilytica NO2</name>
    <dbReference type="NCBI Taxonomy" id="1125747"/>
    <lineage>
        <taxon>Bacteria</taxon>
        <taxon>Pseudomonadati</taxon>
        <taxon>Pseudomonadota</taxon>
        <taxon>Gammaproteobacteria</taxon>
        <taxon>Alteromonadales</taxon>
        <taxon>Alteromonadaceae</taxon>
        <taxon>Paraglaciecola</taxon>
    </lineage>
</organism>
<comment type="caution">
    <text evidence="1">The sequence shown here is derived from an EMBL/GenBank/DDBJ whole genome shotgun (WGS) entry which is preliminary data.</text>
</comment>
<evidence type="ECO:0000313" key="2">
    <source>
        <dbReference type="Proteomes" id="UP000008372"/>
    </source>
</evidence>
<dbReference type="EMBL" id="BAEK01000084">
    <property type="protein sequence ID" value="GAC07450.1"/>
    <property type="molecule type" value="Genomic_DNA"/>
</dbReference>
<name>A0ABQ0IDT0_9ALTE</name>
<sequence>MTTIEVFVFYYFAPFANFPLFNDENHNTPHFRYTILIILHHIDKFLLS</sequence>
<keyword evidence="2" id="KW-1185">Reference proteome</keyword>
<evidence type="ECO:0000313" key="1">
    <source>
        <dbReference type="EMBL" id="GAC07450.1"/>
    </source>
</evidence>
<gene>
    <name evidence="1" type="ORF">GAGA_4626</name>
</gene>
<reference evidence="1 2" key="1">
    <citation type="journal article" date="2014" name="Environ. Microbiol.">
        <title>Comparative genomics of the marine bacterial genus Glaciecola reveals the high degree of genomic diversity and genomic characteristic for cold adaptation.</title>
        <authorList>
            <person name="Qin Q.L."/>
            <person name="Xie B.B."/>
            <person name="Yu Y."/>
            <person name="Shu Y.L."/>
            <person name="Rong J.C."/>
            <person name="Zhang Y.J."/>
            <person name="Zhao D.L."/>
            <person name="Chen X.L."/>
            <person name="Zhang X.Y."/>
            <person name="Chen B."/>
            <person name="Zhou B.C."/>
            <person name="Zhang Y.Z."/>
        </authorList>
    </citation>
    <scope>NUCLEOTIDE SEQUENCE [LARGE SCALE GENOMIC DNA]</scope>
    <source>
        <strain evidence="1 2">NO2</strain>
    </source>
</reference>
<accession>A0ABQ0IDT0</accession>
<dbReference type="Proteomes" id="UP000008372">
    <property type="component" value="Unassembled WGS sequence"/>
</dbReference>
<protein>
    <submittedName>
        <fullName evidence="1">Uncharacterized protein</fullName>
    </submittedName>
</protein>
<proteinExistence type="predicted"/>